<feature type="region of interest" description="Disordered" evidence="1">
    <location>
        <begin position="281"/>
        <end position="315"/>
    </location>
</feature>
<feature type="transmembrane region" description="Helical" evidence="2">
    <location>
        <begin position="137"/>
        <end position="164"/>
    </location>
</feature>
<dbReference type="InParanoid" id="J4H2H9"/>
<sequence length="344" mass="38154">MSENLNIGVGALLIGTLVTSVGFGITTMQTLFWFRAYPNDPKVIRYIVWSIFCLDLCHIMFTMHMIYYYLILNYNNPTALSMSCWSFDVSTKGFSHERITTTYDDRRQATVVLTVVITCLAHGFSARRVYILGNRNWFLVISIAVLSLVRLVCGCIITAKLLIIKVLSKLPHEIGALAGTGLGAACLADWIITVSLVYFLRRKRLGFNRTDNLLDRLTYWTINSGLLTGLLGLAIIVTSLTHTPARDHAGKHDLLLPASLPQQMQVSPYANALLATLNHRPVRRGRGVNDSEDGTGPSLPVNSPLTPNDPSPPYTTFKEELAVRPTVHIETTTITDVFDGAEDK</sequence>
<dbReference type="InterPro" id="IPR045339">
    <property type="entry name" value="DUF6534"/>
</dbReference>
<keyword evidence="2" id="KW-1133">Transmembrane helix</keyword>
<proteinExistence type="predicted"/>
<evidence type="ECO:0000313" key="4">
    <source>
        <dbReference type="EMBL" id="CCM01554.1"/>
    </source>
</evidence>
<evidence type="ECO:0000313" key="5">
    <source>
        <dbReference type="Proteomes" id="UP000006352"/>
    </source>
</evidence>
<dbReference type="HOGENOM" id="CLU_046025_5_4_1"/>
<accession>J4H2H9</accession>
<dbReference type="Proteomes" id="UP000006352">
    <property type="component" value="Unassembled WGS sequence"/>
</dbReference>
<dbReference type="PANTHER" id="PTHR40465">
    <property type="entry name" value="CHROMOSOME 1, WHOLE GENOME SHOTGUN SEQUENCE"/>
    <property type="match status" value="1"/>
</dbReference>
<feature type="transmembrane region" description="Helical" evidence="2">
    <location>
        <begin position="176"/>
        <end position="200"/>
    </location>
</feature>
<evidence type="ECO:0000256" key="1">
    <source>
        <dbReference type="SAM" id="MobiDB-lite"/>
    </source>
</evidence>
<keyword evidence="5" id="KW-1185">Reference proteome</keyword>
<dbReference type="OrthoDB" id="3214861at2759"/>
<feature type="transmembrane region" description="Helical" evidence="2">
    <location>
        <begin position="46"/>
        <end position="70"/>
    </location>
</feature>
<dbReference type="EMBL" id="HE797039">
    <property type="protein sequence ID" value="CCM01554.1"/>
    <property type="molecule type" value="Genomic_DNA"/>
</dbReference>
<dbReference type="GeneID" id="24096465"/>
<dbReference type="PANTHER" id="PTHR40465:SF1">
    <property type="entry name" value="DUF6534 DOMAIN-CONTAINING PROTEIN"/>
    <property type="match status" value="1"/>
</dbReference>
<feature type="transmembrane region" description="Helical" evidence="2">
    <location>
        <begin position="220"/>
        <end position="240"/>
    </location>
</feature>
<gene>
    <name evidence="4" type="ORF">FIBRA_03613</name>
</gene>
<name>J4H2H9_9APHY</name>
<organism evidence="4 5">
    <name type="scientific">Fibroporia radiculosa</name>
    <dbReference type="NCBI Taxonomy" id="599839"/>
    <lineage>
        <taxon>Eukaryota</taxon>
        <taxon>Fungi</taxon>
        <taxon>Dikarya</taxon>
        <taxon>Basidiomycota</taxon>
        <taxon>Agaricomycotina</taxon>
        <taxon>Agaricomycetes</taxon>
        <taxon>Polyporales</taxon>
        <taxon>Fibroporiaceae</taxon>
        <taxon>Fibroporia</taxon>
    </lineage>
</organism>
<dbReference type="Pfam" id="PF20152">
    <property type="entry name" value="DUF6534"/>
    <property type="match status" value="1"/>
</dbReference>
<keyword evidence="2" id="KW-0472">Membrane</keyword>
<feature type="transmembrane region" description="Helical" evidence="2">
    <location>
        <begin position="12"/>
        <end position="34"/>
    </location>
</feature>
<dbReference type="RefSeq" id="XP_012180837.1">
    <property type="nucleotide sequence ID" value="XM_012325447.1"/>
</dbReference>
<feature type="domain" description="DUF6534" evidence="3">
    <location>
        <begin position="186"/>
        <end position="280"/>
    </location>
</feature>
<evidence type="ECO:0000259" key="3">
    <source>
        <dbReference type="Pfam" id="PF20152"/>
    </source>
</evidence>
<keyword evidence="2" id="KW-0812">Transmembrane</keyword>
<evidence type="ECO:0000256" key="2">
    <source>
        <dbReference type="SAM" id="Phobius"/>
    </source>
</evidence>
<reference evidence="4 5" key="1">
    <citation type="journal article" date="2012" name="Appl. Environ. Microbiol.">
        <title>Short-read sequencing for genomic analysis of the brown rot fungus Fibroporia radiculosa.</title>
        <authorList>
            <person name="Tang J.D."/>
            <person name="Perkins A.D."/>
            <person name="Sonstegard T.S."/>
            <person name="Schroeder S.G."/>
            <person name="Burgess S.C."/>
            <person name="Diehl S.V."/>
        </authorList>
    </citation>
    <scope>NUCLEOTIDE SEQUENCE [LARGE SCALE GENOMIC DNA]</scope>
    <source>
        <strain evidence="4 5">TFFH 294</strain>
    </source>
</reference>
<dbReference type="AlphaFoldDB" id="J4H2H9"/>
<dbReference type="STRING" id="599839.J4H2H9"/>
<protein>
    <recommendedName>
        <fullName evidence="3">DUF6534 domain-containing protein</fullName>
    </recommendedName>
</protein>